<organism evidence="1 2">
    <name type="scientific">Petralouisia muris</name>
    <dbReference type="NCBI Taxonomy" id="3032872"/>
    <lineage>
        <taxon>Bacteria</taxon>
        <taxon>Bacillati</taxon>
        <taxon>Bacillota</taxon>
        <taxon>Clostridia</taxon>
        <taxon>Lachnospirales</taxon>
        <taxon>Lachnospiraceae</taxon>
        <taxon>Petralouisia</taxon>
    </lineage>
</organism>
<evidence type="ECO:0000313" key="2">
    <source>
        <dbReference type="Proteomes" id="UP000304953"/>
    </source>
</evidence>
<dbReference type="Proteomes" id="UP000304953">
    <property type="component" value="Unassembled WGS sequence"/>
</dbReference>
<reference evidence="1" key="1">
    <citation type="submission" date="2019-04" db="EMBL/GenBank/DDBJ databases">
        <title>Microbes associate with the intestines of laboratory mice.</title>
        <authorList>
            <person name="Navarre W."/>
            <person name="Wong E."/>
            <person name="Huang K."/>
            <person name="Tropini C."/>
            <person name="Ng K."/>
            <person name="Yu B."/>
        </authorList>
    </citation>
    <scope>NUCLEOTIDE SEQUENCE</scope>
    <source>
        <strain evidence="1">NM01_1-7b</strain>
    </source>
</reference>
<keyword evidence="2" id="KW-1185">Reference proteome</keyword>
<accession>A0AC61RXV3</accession>
<sequence>MFVLKEGRRKMNKGNGGSRPELAVNWKTIRICLFLFILSAGFILAWRYAVYVRNTAAEEGNCKSYTSIEIRPGDSLWSIAAEYMTEDYDSVQDYVQEIKIWNGLETDEIHAGRFLIVPYHFSQ</sequence>
<protein>
    <submittedName>
        <fullName evidence="1">LysM peptidoglycan-binding domain-containing protein</fullName>
    </submittedName>
</protein>
<gene>
    <name evidence="1" type="ORF">E5329_08185</name>
</gene>
<evidence type="ECO:0000313" key="1">
    <source>
        <dbReference type="EMBL" id="TGY96735.1"/>
    </source>
</evidence>
<comment type="caution">
    <text evidence="1">The sequence shown here is derived from an EMBL/GenBank/DDBJ whole genome shotgun (WGS) entry which is preliminary data.</text>
</comment>
<proteinExistence type="predicted"/>
<name>A0AC61RXV3_9FIRM</name>
<dbReference type="EMBL" id="SRYA01000013">
    <property type="protein sequence ID" value="TGY96735.1"/>
    <property type="molecule type" value="Genomic_DNA"/>
</dbReference>